<evidence type="ECO:0000313" key="2">
    <source>
        <dbReference type="Proteomes" id="UP000004259"/>
    </source>
</evidence>
<proteinExistence type="predicted"/>
<keyword evidence="2" id="KW-1185">Reference proteome</keyword>
<dbReference type="OrthoDB" id="1049518at2"/>
<gene>
    <name evidence="1" type="ORF">CUS_7012</name>
</gene>
<name>E9SHR2_RUMAL</name>
<protein>
    <submittedName>
        <fullName evidence="1">Conserved domain protein</fullName>
    </submittedName>
</protein>
<dbReference type="RefSeq" id="WP_002853254.1">
    <property type="nucleotide sequence ID" value="NZ_ADKM02000134.1"/>
</dbReference>
<dbReference type="AlphaFoldDB" id="E9SHR2"/>
<comment type="caution">
    <text evidence="1">The sequence shown here is derived from an EMBL/GenBank/DDBJ whole genome shotgun (WGS) entry which is preliminary data.</text>
</comment>
<organism evidence="1 2">
    <name type="scientific">Ruminococcus albus 8</name>
    <dbReference type="NCBI Taxonomy" id="246199"/>
    <lineage>
        <taxon>Bacteria</taxon>
        <taxon>Bacillati</taxon>
        <taxon>Bacillota</taxon>
        <taxon>Clostridia</taxon>
        <taxon>Eubacteriales</taxon>
        <taxon>Oscillospiraceae</taxon>
        <taxon>Ruminococcus</taxon>
    </lineage>
</organism>
<dbReference type="Pfam" id="PF12646">
    <property type="entry name" value="DUF3783"/>
    <property type="match status" value="1"/>
</dbReference>
<dbReference type="STRING" id="246199.CUS_7012"/>
<dbReference type="eggNOG" id="ENOG50332EQ">
    <property type="taxonomic scope" value="Bacteria"/>
</dbReference>
<dbReference type="InterPro" id="IPR016621">
    <property type="entry name" value="UCP014543"/>
</dbReference>
<dbReference type="Proteomes" id="UP000004259">
    <property type="component" value="Unassembled WGS sequence"/>
</dbReference>
<dbReference type="EMBL" id="ADKM02000134">
    <property type="protein sequence ID" value="EGC01141.1"/>
    <property type="molecule type" value="Genomic_DNA"/>
</dbReference>
<accession>E9SHR2</accession>
<sequence length="135" mass="14501">MKARLSSPAPKTAAGVNISEEKAAVISEVMSALGGSFLAADKDCGADSIGFICGIKGYAKSEQRLDVSEELLIFSGLTPNELNKAVNELRDKGCSIPLKAMVTQHNRDWTVCALAKELAAEHEYMTDRRKRDGNG</sequence>
<reference evidence="1 2" key="1">
    <citation type="submission" date="2011-02" db="EMBL/GenBank/DDBJ databases">
        <authorList>
            <person name="Nelson K.E."/>
            <person name="Sutton G."/>
            <person name="Torralba M."/>
            <person name="Durkin S."/>
            <person name="Harkins D."/>
            <person name="Montgomery R."/>
            <person name="Ziemer C."/>
            <person name="Klaassens E."/>
            <person name="Ocuiv P."/>
            <person name="Morrison M."/>
        </authorList>
    </citation>
    <scope>NUCLEOTIDE SEQUENCE [LARGE SCALE GENOMIC DNA]</scope>
    <source>
        <strain evidence="1 2">8</strain>
    </source>
</reference>
<evidence type="ECO:0000313" key="1">
    <source>
        <dbReference type="EMBL" id="EGC01141.1"/>
    </source>
</evidence>